<name>A0A5M9ZWY2_9BIFI</name>
<feature type="region of interest" description="Disordered" evidence="1">
    <location>
        <begin position="1017"/>
        <end position="1080"/>
    </location>
</feature>
<evidence type="ECO:0000313" key="4">
    <source>
        <dbReference type="Proteomes" id="UP000412028"/>
    </source>
</evidence>
<sequence length="1156" mass="127965">MAMNNSERLRQGFALLVEGLRDPVADVMSKFYGTPNWTDAMARADQQKKGGPLHTIDEKDVQPYLRAITEHGFEFRGILSRAQQAYASELRETRNEWAHNVTQTPSSDVTLRALGTMELLLNAVDAPDSAADVRKLRDDLQRTVYEGHTRKISQSKILKVSPTQGMKPWREVIRPHADVASGRFTASEFAANLYDVAVSKTACVPGNPYGDPVEFFNRTYLTEGLRDLLTRAIRRLVGDNSGSPVVNLQTNFGGGKTHSLLALYHLFGGESVNDLSADIQNLVSGLGVDVWRPGTVRRAAIVGTQLNVAKPSAKTDGTTVHTVWGELAWQLGGAEGYAMVAENDRTGTPPADTLGQLLRRYSPCLILIDEWARYAGQLVGKEDLPSGSFDDQFTFAQTLTEAVSSTPNCMLAVSIPASEDGGKASDSEVGGENGQTALRNLQKVVGRKADQWRPSTRDESFEIVRKRLFEEPDAEEQNQIALTARRFVDMYRADPKSYPSETTSSDYEKRIRASYPLHPELLDRLYEDWSSLEKFQRTRGVLTLVSTIIHELWAGNDTNPLILPGNVPLNSETIYSNLVQYLPDSWKAIIDTDVAGPLSTAAQIDNDRQALGKRQLTQRIASTVFMGSAPRVGLPNQGIGKQNVWLGTAIPGDVTGNFDTAISQLEQRSTYFFAEGPAYRYSLQASITKKARDFAEELREDPETVYNEIVTRLQGEGAAGKRGKFRRVCVAPNGNGDIPDTDQVTLVILHPRHSVARGEGEHSDTKQWIRDAIERRGTTQRVSRNMLVFLAPDRSLLGYAEDAARAYLGWQRVLDNEQQLNLTRQQSDQAKAAISGFDKTLNERIRNAYCWCVYPEAELSGGNPDPTKPYRLADLRISDSGGDSMAQRVGSRLQTEDALSDTYSCNTLGYDIQRFLKPAFTDGVLPVRTVWDCIIRFPYMPRIVDREIFDHALESAPSAALTVEDRFAVAEGRFEQSGHFRNLVIPGVTDPHAVVRATDSTLIVDWDVAMADLHAMEAEEERRRSESELQTVTGESTGVPAVVESGTEHRRPKHAAPRPENEPPTATPNATEPVDAPTPKKKRYYGTVELDPNNLNRDLAHINEGILDQLRLAGASVSISLDIRSEDPNGFDDNIVAIVEGSAKTLKFRDSGFEEE</sequence>
<dbReference type="InterPro" id="IPR041650">
    <property type="entry name" value="HEPN_Swt1"/>
</dbReference>
<feature type="compositionally biased region" description="Basic and acidic residues" evidence="1">
    <location>
        <begin position="1017"/>
        <end position="1027"/>
    </location>
</feature>
<dbReference type="AlphaFoldDB" id="A0A5M9ZWY2"/>
<feature type="domain" description="Swt1-like HEPN" evidence="2">
    <location>
        <begin position="11"/>
        <end position="125"/>
    </location>
</feature>
<dbReference type="Pfam" id="PF18731">
    <property type="entry name" value="HEPN_Swt1"/>
    <property type="match status" value="1"/>
</dbReference>
<dbReference type="InterPro" id="IPR007555">
    <property type="entry name" value="DUF499"/>
</dbReference>
<feature type="compositionally biased region" description="Low complexity" evidence="1">
    <location>
        <begin position="1063"/>
        <end position="1073"/>
    </location>
</feature>
<comment type="caution">
    <text evidence="3">The sequence shown here is derived from an EMBL/GenBank/DDBJ whole genome shotgun (WGS) entry which is preliminary data.</text>
</comment>
<gene>
    <name evidence="3" type="ORF">EMO89_01160</name>
</gene>
<dbReference type="GO" id="GO:0005524">
    <property type="term" value="F:ATP binding"/>
    <property type="evidence" value="ECO:0007669"/>
    <property type="project" value="UniProtKB-KW"/>
</dbReference>
<keyword evidence="3" id="KW-0067">ATP-binding</keyword>
<dbReference type="RefSeq" id="WP_150380554.1">
    <property type="nucleotide sequence ID" value="NZ_RZUI01000001.1"/>
</dbReference>
<accession>A0A5M9ZWY2</accession>
<dbReference type="Proteomes" id="UP000412028">
    <property type="component" value="Unassembled WGS sequence"/>
</dbReference>
<dbReference type="OrthoDB" id="9757917at2"/>
<dbReference type="EMBL" id="RZUI01000001">
    <property type="protein sequence ID" value="KAA8832151.1"/>
    <property type="molecule type" value="Genomic_DNA"/>
</dbReference>
<evidence type="ECO:0000256" key="1">
    <source>
        <dbReference type="SAM" id="MobiDB-lite"/>
    </source>
</evidence>
<reference evidence="3 4" key="1">
    <citation type="journal article" date="2019" name="Syst. Appl. Microbiol.">
        <title>Characterization of Bifidobacterium species in feaces of the Egyptian fruit bat: Description of B. vespertilionis sp. nov. and B. rousetti sp. nov.</title>
        <authorList>
            <person name="Modesto M."/>
            <person name="Satti M."/>
            <person name="Watanabe K."/>
            <person name="Puglisi E."/>
            <person name="Morelli L."/>
            <person name="Huang C.-H."/>
            <person name="Liou J.-S."/>
            <person name="Miyashita M."/>
            <person name="Tamura T."/>
            <person name="Saito S."/>
            <person name="Mori K."/>
            <person name="Huang L."/>
            <person name="Sciavilla P."/>
            <person name="Sandri C."/>
            <person name="Spiezio C."/>
            <person name="Vitali F."/>
            <person name="Cavalieri D."/>
            <person name="Perpetuini G."/>
            <person name="Tofalo R."/>
            <person name="Bonetti A."/>
            <person name="Arita M."/>
            <person name="Mattarelli P."/>
        </authorList>
    </citation>
    <scope>NUCLEOTIDE SEQUENCE [LARGE SCALE GENOMIC DNA]</scope>
    <source>
        <strain evidence="3 4">RST7</strain>
    </source>
</reference>
<keyword evidence="3" id="KW-0547">Nucleotide-binding</keyword>
<evidence type="ECO:0000313" key="3">
    <source>
        <dbReference type="EMBL" id="KAA8832151.1"/>
    </source>
</evidence>
<evidence type="ECO:0000259" key="2">
    <source>
        <dbReference type="Pfam" id="PF18731"/>
    </source>
</evidence>
<dbReference type="Pfam" id="PF04465">
    <property type="entry name" value="DUF499"/>
    <property type="match status" value="1"/>
</dbReference>
<proteinExistence type="predicted"/>
<protein>
    <submittedName>
        <fullName evidence="3">ATP-binding protein</fullName>
    </submittedName>
</protein>
<organism evidence="3 4">
    <name type="scientific">Bifidobacterium tissieri</name>
    <dbReference type="NCBI Taxonomy" id="1630162"/>
    <lineage>
        <taxon>Bacteria</taxon>
        <taxon>Bacillati</taxon>
        <taxon>Actinomycetota</taxon>
        <taxon>Actinomycetes</taxon>
        <taxon>Bifidobacteriales</taxon>
        <taxon>Bifidobacteriaceae</taxon>
        <taxon>Bifidobacterium</taxon>
    </lineage>
</organism>